<dbReference type="InterPro" id="IPR001750">
    <property type="entry name" value="ND/Mrp_TM"/>
</dbReference>
<comment type="similarity">
    <text evidence="3 18">Belongs to the complex I subunit 2 family.</text>
</comment>
<dbReference type="PANTHER" id="PTHR46552">
    <property type="entry name" value="NADH-UBIQUINONE OXIDOREDUCTASE CHAIN 2"/>
    <property type="match status" value="1"/>
</dbReference>
<dbReference type="GO" id="GO:0006120">
    <property type="term" value="P:mitochondrial electron transport, NADH to ubiquinone"/>
    <property type="evidence" value="ECO:0007669"/>
    <property type="project" value="InterPro"/>
</dbReference>
<feature type="transmembrane region" description="Helical" evidence="18">
    <location>
        <begin position="236"/>
        <end position="257"/>
    </location>
</feature>
<evidence type="ECO:0000259" key="19">
    <source>
        <dbReference type="Pfam" id="PF00361"/>
    </source>
</evidence>
<organism evidence="20">
    <name type="scientific">Eratyrus mucronatus</name>
    <dbReference type="NCBI Taxonomy" id="162367"/>
    <lineage>
        <taxon>Eukaryota</taxon>
        <taxon>Metazoa</taxon>
        <taxon>Ecdysozoa</taxon>
        <taxon>Arthropoda</taxon>
        <taxon>Hexapoda</taxon>
        <taxon>Insecta</taxon>
        <taxon>Pterygota</taxon>
        <taxon>Neoptera</taxon>
        <taxon>Paraneoptera</taxon>
        <taxon>Hemiptera</taxon>
        <taxon>Heteroptera</taxon>
        <taxon>Panheteroptera</taxon>
        <taxon>Cimicomorpha</taxon>
        <taxon>Reduviidae</taxon>
        <taxon>Triatominae</taxon>
        <taxon>Eratyrus</taxon>
    </lineage>
</organism>
<dbReference type="InterPro" id="IPR050175">
    <property type="entry name" value="Complex_I_Subunit_2"/>
</dbReference>
<gene>
    <name evidence="20" type="primary">ND2</name>
</gene>
<evidence type="ECO:0000256" key="16">
    <source>
        <dbReference type="ARBA" id="ARBA00023136"/>
    </source>
</evidence>
<evidence type="ECO:0000256" key="17">
    <source>
        <dbReference type="ARBA" id="ARBA00049551"/>
    </source>
</evidence>
<evidence type="ECO:0000256" key="11">
    <source>
        <dbReference type="ARBA" id="ARBA00022982"/>
    </source>
</evidence>
<evidence type="ECO:0000256" key="4">
    <source>
        <dbReference type="ARBA" id="ARBA00012944"/>
    </source>
</evidence>
<feature type="transmembrane region" description="Helical" evidence="18">
    <location>
        <begin position="269"/>
        <end position="287"/>
    </location>
</feature>
<evidence type="ECO:0000256" key="9">
    <source>
        <dbReference type="ARBA" id="ARBA00022792"/>
    </source>
</evidence>
<sequence>MLNSSTILFSTTMILGTSIVVSSETWLGMWMGLEMNLISFIPLLYKSKNMASSESCMIYFLIQSLGSILMLISVLLNSSLVISPFMGEGFLNTTLVLSMMIKLGVPPFHFWFPEILEKMTWANCSILMTWQKIAPLCVLSYVVDNKIIPLIISLSTIIGAIGGLNQTSLRKIMGYSSINHMGWMIGCMKFNNEFWIKYLIIYSIIIVMMTLLFNSYSSFFINQVINTSPSMMEKSLIIILFMSLGGLPPFIGFLPKWLVIQSMISSNSIAVMFIMIMSTLITLFYYLRLISTTILIHSTSIKWNQNYKLNSSLIMLLITINVSLPVVAMMSF</sequence>
<geneLocation type="mitochondrion" evidence="20"/>
<comment type="function">
    <text evidence="18">Core subunit of the mitochondrial membrane respiratory chain NADH dehydrogenase (Complex I) which catalyzes electron transfer from NADH through the respiratory chain, using ubiquinone as an electron acceptor. Essential for the catalytic activity and assembly of complex I.</text>
</comment>
<keyword evidence="16 18" id="KW-0472">Membrane</keyword>
<feature type="domain" description="NADH:quinone oxidoreductase/Mrp antiporter transmembrane" evidence="19">
    <location>
        <begin position="23"/>
        <end position="282"/>
    </location>
</feature>
<dbReference type="PANTHER" id="PTHR46552:SF1">
    <property type="entry name" value="NADH-UBIQUINONE OXIDOREDUCTASE CHAIN 2"/>
    <property type="match status" value="1"/>
</dbReference>
<keyword evidence="11 18" id="KW-0249">Electron transport</keyword>
<keyword evidence="9 18" id="KW-0999">Mitochondrion inner membrane</keyword>
<protein>
    <recommendedName>
        <fullName evidence="5 18">NADH-ubiquinone oxidoreductase chain 2</fullName>
        <ecNumber evidence="4 18">7.1.1.2</ecNumber>
    </recommendedName>
</protein>
<dbReference type="AlphaFoldDB" id="A0A7D7K1Z1"/>
<evidence type="ECO:0000256" key="12">
    <source>
        <dbReference type="ARBA" id="ARBA00022989"/>
    </source>
</evidence>
<comment type="subcellular location">
    <subcellularLocation>
        <location evidence="2 18">Mitochondrion inner membrane</location>
        <topology evidence="2 18">Multi-pass membrane protein</topology>
    </subcellularLocation>
</comment>
<feature type="transmembrane region" description="Helical" evidence="18">
    <location>
        <begin position="57"/>
        <end position="77"/>
    </location>
</feature>
<evidence type="ECO:0000256" key="13">
    <source>
        <dbReference type="ARBA" id="ARBA00023027"/>
    </source>
</evidence>
<keyword evidence="13 18" id="KW-0520">NAD</keyword>
<keyword evidence="7 18" id="KW-0679">Respiratory chain</keyword>
<dbReference type="PRINTS" id="PR01436">
    <property type="entry name" value="NADHDHGNASE2"/>
</dbReference>
<keyword evidence="15 18" id="KW-0496">Mitochondrion</keyword>
<comment type="catalytic activity">
    <reaction evidence="17 18">
        <text>a ubiquinone + NADH + 5 H(+)(in) = a ubiquinol + NAD(+) + 4 H(+)(out)</text>
        <dbReference type="Rhea" id="RHEA:29091"/>
        <dbReference type="Rhea" id="RHEA-COMP:9565"/>
        <dbReference type="Rhea" id="RHEA-COMP:9566"/>
        <dbReference type="ChEBI" id="CHEBI:15378"/>
        <dbReference type="ChEBI" id="CHEBI:16389"/>
        <dbReference type="ChEBI" id="CHEBI:17976"/>
        <dbReference type="ChEBI" id="CHEBI:57540"/>
        <dbReference type="ChEBI" id="CHEBI:57945"/>
        <dbReference type="EC" id="7.1.1.2"/>
    </reaction>
</comment>
<keyword evidence="6" id="KW-0813">Transport</keyword>
<keyword evidence="8 18" id="KW-0812">Transmembrane</keyword>
<evidence type="ECO:0000256" key="3">
    <source>
        <dbReference type="ARBA" id="ARBA00007012"/>
    </source>
</evidence>
<feature type="transmembrane region" description="Helical" evidence="18">
    <location>
        <begin position="194"/>
        <end position="216"/>
    </location>
</feature>
<evidence type="ECO:0000313" key="20">
    <source>
        <dbReference type="EMBL" id="QMP96780.1"/>
    </source>
</evidence>
<evidence type="ECO:0000256" key="14">
    <source>
        <dbReference type="ARBA" id="ARBA00023075"/>
    </source>
</evidence>
<evidence type="ECO:0000256" key="5">
    <source>
        <dbReference type="ARBA" id="ARBA00021008"/>
    </source>
</evidence>
<feature type="transmembrane region" description="Helical" evidence="18">
    <location>
        <begin position="147"/>
        <end position="164"/>
    </location>
</feature>
<evidence type="ECO:0000256" key="18">
    <source>
        <dbReference type="RuleBase" id="RU003403"/>
    </source>
</evidence>
<dbReference type="EC" id="7.1.1.2" evidence="4 18"/>
<evidence type="ECO:0000256" key="2">
    <source>
        <dbReference type="ARBA" id="ARBA00004448"/>
    </source>
</evidence>
<evidence type="ECO:0000256" key="10">
    <source>
        <dbReference type="ARBA" id="ARBA00022967"/>
    </source>
</evidence>
<evidence type="ECO:0000256" key="8">
    <source>
        <dbReference type="ARBA" id="ARBA00022692"/>
    </source>
</evidence>
<dbReference type="InterPro" id="IPR003917">
    <property type="entry name" value="NADH_UbQ_OxRdtase_chain2"/>
</dbReference>
<comment type="function">
    <text evidence="1">Core subunit of the mitochondrial membrane respiratory chain NADH dehydrogenase (Complex I) that is believed to belong to the minimal assembly required for catalysis. Complex I functions in the transfer of electrons from NADH to the respiratory chain. The immediate electron acceptor for the enzyme is believed to be ubiquinone.</text>
</comment>
<feature type="transmembrane region" description="Helical" evidence="18">
    <location>
        <begin position="307"/>
        <end position="328"/>
    </location>
</feature>
<keyword evidence="10 18" id="KW-1278">Translocase</keyword>
<dbReference type="Pfam" id="PF00361">
    <property type="entry name" value="Proton_antipo_M"/>
    <property type="match status" value="1"/>
</dbReference>
<feature type="transmembrane region" description="Helical" evidence="18">
    <location>
        <begin position="89"/>
        <end position="108"/>
    </location>
</feature>
<evidence type="ECO:0000256" key="6">
    <source>
        <dbReference type="ARBA" id="ARBA00022448"/>
    </source>
</evidence>
<evidence type="ECO:0000256" key="1">
    <source>
        <dbReference type="ARBA" id="ARBA00003257"/>
    </source>
</evidence>
<evidence type="ECO:0000256" key="7">
    <source>
        <dbReference type="ARBA" id="ARBA00022660"/>
    </source>
</evidence>
<dbReference type="EMBL" id="MT556648">
    <property type="protein sequence ID" value="QMP96780.1"/>
    <property type="molecule type" value="Genomic_DNA"/>
</dbReference>
<proteinExistence type="inferred from homology"/>
<feature type="transmembrane region" description="Helical" evidence="18">
    <location>
        <begin position="120"/>
        <end position="141"/>
    </location>
</feature>
<keyword evidence="14 18" id="KW-0830">Ubiquinone</keyword>
<dbReference type="GO" id="GO:0005743">
    <property type="term" value="C:mitochondrial inner membrane"/>
    <property type="evidence" value="ECO:0007669"/>
    <property type="project" value="UniProtKB-SubCell"/>
</dbReference>
<dbReference type="GO" id="GO:0008137">
    <property type="term" value="F:NADH dehydrogenase (ubiquinone) activity"/>
    <property type="evidence" value="ECO:0007669"/>
    <property type="project" value="UniProtKB-EC"/>
</dbReference>
<evidence type="ECO:0000256" key="15">
    <source>
        <dbReference type="ARBA" id="ARBA00023128"/>
    </source>
</evidence>
<name>A0A7D7K1Z1_9HEMI</name>
<reference evidence="20" key="1">
    <citation type="journal article" date="2020" name="Infect. Genet. Evol.">
        <title>Phylogeny of the North-Central American clade of blood-sucking reduviid bugs of the tribe Triatomini (Hemiptera: Triatominae) based on the mitochondrial genome.</title>
        <authorList>
            <person name="Aguilera-Uribe M."/>
            <person name="Meza-Lazaro R.N."/>
            <person name="Kieran T.J."/>
            <person name="Ibarra-Cerdena C.N."/>
            <person name="Zaldivar-Riveron A."/>
        </authorList>
    </citation>
    <scope>NUCLEOTIDE SEQUENCE</scope>
</reference>
<keyword evidence="12 18" id="KW-1133">Transmembrane helix</keyword>
<accession>A0A7D7K1Z1</accession>